<evidence type="ECO:0000256" key="10">
    <source>
        <dbReference type="SAM" id="MobiDB-lite"/>
    </source>
</evidence>
<keyword evidence="11" id="KW-1133">Transmembrane helix</keyword>
<dbReference type="HOGENOM" id="CLU_011285_1_0_1"/>
<keyword evidence="11" id="KW-0812">Transmembrane</keyword>
<evidence type="ECO:0000256" key="3">
    <source>
        <dbReference type="ARBA" id="ARBA00022723"/>
    </source>
</evidence>
<evidence type="ECO:0000256" key="11">
    <source>
        <dbReference type="SAM" id="Phobius"/>
    </source>
</evidence>
<dbReference type="PaxDb" id="29760-VIT_01s0026g02430.t01"/>
<evidence type="ECO:0000256" key="5">
    <source>
        <dbReference type="ARBA" id="ARBA00022833"/>
    </source>
</evidence>
<accession>F6HPR5</accession>
<comment type="subcellular location">
    <subcellularLocation>
        <location evidence="1">Nucleus</location>
        <location evidence="1">Nucleolus</location>
    </subcellularLocation>
</comment>
<sequence length="811" mass="91735">MPERLDLTCHVCGSVGFSDGADGFFYCGRCGSQAEDIIDTGVAEEDFVAKGDARGAIYSASHRRQRHSIAPKPEPLSQSQSQFLNNLTLDDDYRVENEETREETVADEVGPSGPSDFGLGLDGSDGLSFEDYYTQLRIRYVMGVQIMIELQCQALVEKFKASPLICGVAGTIWLRFVATTRVFDDEWADKVIQDSEMQKPGESEDLKPRAKYSAEPHNIYGQRAVIIWHRSLKKKIPLSCSLVISFLACHIAREAILPTDILKWSLEGKLPYFAAFIEIEKQIGPPSSPCPLSSSFMFRPSEAIPLQKLEAQAASIADFIGLHLPPVNFYAIAFRYLEQLFLPVEKILPYACRVYEWSMPPDLWLSANELRLPTRVCVMSILIVTIRILYNVHGFGKWEMSLSSSSGSSSSSSQIVKLNASDNIKMMDGAKQGSPLHDLNGSNEEPVTNSSHAQKSEFDATELLCNLDARYDELIDTYEYSKDLPTYLQYCKDVVFAGLELPFEDHEEEKIIEQLWEFYQNQKDSEPSEDLGVECGSALNEKRSRNDEGCINSIPKEKKKIRDDCSVPLGLDGDDTSLNSQGGQKSVPTHQASVETLKEEAILRMKADMEENRFCYIPPRVNVKRFDYLHYVRKKDEGSYIYAAHADYYILLRACARVAQVDVRSMHVGVMSLERRLGWIEKRIDHCLHFKPPKFSSDPCNDDAPECSTDDYVEFSRNLNTYASGSVARNIIIDCCCLSNGDIVICLIKLIGSCNWFFLAFEGKKNHEYNVLFVFFFFNFFLSNKNACMLLMVFIRIVFIFIEMAFLFLAK</sequence>
<feature type="compositionally biased region" description="Polar residues" evidence="10">
    <location>
        <begin position="576"/>
        <end position="591"/>
    </location>
</feature>
<feature type="compositionally biased region" description="Polar residues" evidence="10">
    <location>
        <begin position="440"/>
        <end position="453"/>
    </location>
</feature>
<keyword evidence="4" id="KW-0863">Zinc-finger</keyword>
<evidence type="ECO:0000259" key="12">
    <source>
        <dbReference type="Pfam" id="PF11781"/>
    </source>
</evidence>
<keyword evidence="14" id="KW-1185">Reference proteome</keyword>
<comment type="similarity">
    <text evidence="2">Belongs to the RRN7/TAF1B family.</text>
</comment>
<dbReference type="OrthoDB" id="10069252at2759"/>
<keyword evidence="7" id="KW-0238">DNA-binding</keyword>
<evidence type="ECO:0000256" key="7">
    <source>
        <dbReference type="ARBA" id="ARBA00023125"/>
    </source>
</evidence>
<keyword evidence="11" id="KW-0472">Membrane</keyword>
<dbReference type="GO" id="GO:0008270">
    <property type="term" value="F:zinc ion binding"/>
    <property type="evidence" value="ECO:0007669"/>
    <property type="project" value="UniProtKB-KW"/>
</dbReference>
<keyword evidence="6" id="KW-0805">Transcription regulation</keyword>
<reference evidence="14" key="1">
    <citation type="journal article" date="2007" name="Nature">
        <title>The grapevine genome sequence suggests ancestral hexaploidization in major angiosperm phyla.</title>
        <authorList>
            <consortium name="The French-Italian Public Consortium for Grapevine Genome Characterization."/>
            <person name="Jaillon O."/>
            <person name="Aury J.-M."/>
            <person name="Noel B."/>
            <person name="Policriti A."/>
            <person name="Clepet C."/>
            <person name="Casagrande A."/>
            <person name="Choisne N."/>
            <person name="Aubourg S."/>
            <person name="Vitulo N."/>
            <person name="Jubin C."/>
            <person name="Vezzi A."/>
            <person name="Legeai F."/>
            <person name="Hugueney P."/>
            <person name="Dasilva C."/>
            <person name="Horner D."/>
            <person name="Mica E."/>
            <person name="Jublot D."/>
            <person name="Poulain J."/>
            <person name="Bruyere C."/>
            <person name="Billault A."/>
            <person name="Segurens B."/>
            <person name="Gouyvenoux M."/>
            <person name="Ugarte E."/>
            <person name="Cattonaro F."/>
            <person name="Anthouard V."/>
            <person name="Vico V."/>
            <person name="Del Fabbro C."/>
            <person name="Alaux M."/>
            <person name="Di Gaspero G."/>
            <person name="Dumas V."/>
            <person name="Felice N."/>
            <person name="Paillard S."/>
            <person name="Juman I."/>
            <person name="Moroldo M."/>
            <person name="Scalabrin S."/>
            <person name="Canaguier A."/>
            <person name="Le Clainche I."/>
            <person name="Malacrida G."/>
            <person name="Durand E."/>
            <person name="Pesole G."/>
            <person name="Laucou V."/>
            <person name="Chatelet P."/>
            <person name="Merdinoglu D."/>
            <person name="Delledonne M."/>
            <person name="Pezzotti M."/>
            <person name="Lecharny A."/>
            <person name="Scarpelli C."/>
            <person name="Artiguenave F."/>
            <person name="Pe M.E."/>
            <person name="Valle G."/>
            <person name="Morgante M."/>
            <person name="Caboche M."/>
            <person name="Adam-Blondon A.-F."/>
            <person name="Weissenbach J."/>
            <person name="Quetier F."/>
            <person name="Wincker P."/>
        </authorList>
    </citation>
    <scope>NUCLEOTIDE SEQUENCE [LARGE SCALE GENOMIC DNA]</scope>
    <source>
        <strain evidence="14">cv. Pinot noir / PN40024</strain>
    </source>
</reference>
<dbReference type="Proteomes" id="UP000009183">
    <property type="component" value="Chromosome 1"/>
</dbReference>
<dbReference type="AlphaFoldDB" id="F6HPR5"/>
<dbReference type="InParanoid" id="F6HPR5"/>
<dbReference type="FunCoup" id="F6HPR5">
    <property type="interactions" value="264"/>
</dbReference>
<feature type="region of interest" description="Disordered" evidence="10">
    <location>
        <begin position="434"/>
        <end position="453"/>
    </location>
</feature>
<dbReference type="GO" id="GO:0001164">
    <property type="term" value="F:RNA polymerase I core promoter sequence-specific DNA binding"/>
    <property type="evidence" value="ECO:0000318"/>
    <property type="project" value="GO_Central"/>
</dbReference>
<name>F6HPR5_VITVI</name>
<keyword evidence="9" id="KW-0539">Nucleus</keyword>
<evidence type="ECO:0000256" key="1">
    <source>
        <dbReference type="ARBA" id="ARBA00004604"/>
    </source>
</evidence>
<dbReference type="InterPro" id="IPR021752">
    <property type="entry name" value="TF_Rrn7_Zf"/>
</dbReference>
<dbReference type="GO" id="GO:0070860">
    <property type="term" value="C:RNA polymerase I core factor complex"/>
    <property type="evidence" value="ECO:0000318"/>
    <property type="project" value="GO_Central"/>
</dbReference>
<dbReference type="ExpressionAtlas" id="F6HPR5">
    <property type="expression patterns" value="baseline and differential"/>
</dbReference>
<dbReference type="STRING" id="29760.F6HPR5"/>
<evidence type="ECO:0000256" key="4">
    <source>
        <dbReference type="ARBA" id="ARBA00022771"/>
    </source>
</evidence>
<evidence type="ECO:0000256" key="2">
    <source>
        <dbReference type="ARBA" id="ARBA00006899"/>
    </source>
</evidence>
<keyword evidence="5" id="KW-0862">Zinc</keyword>
<gene>
    <name evidence="13" type="ordered locus">VIT_01s0026g02430</name>
</gene>
<feature type="region of interest" description="Disordered" evidence="10">
    <location>
        <begin position="572"/>
        <end position="591"/>
    </location>
</feature>
<organism evidence="13 14">
    <name type="scientific">Vitis vinifera</name>
    <name type="common">Grape</name>
    <dbReference type="NCBI Taxonomy" id="29760"/>
    <lineage>
        <taxon>Eukaryota</taxon>
        <taxon>Viridiplantae</taxon>
        <taxon>Streptophyta</taxon>
        <taxon>Embryophyta</taxon>
        <taxon>Tracheophyta</taxon>
        <taxon>Spermatophyta</taxon>
        <taxon>Magnoliopsida</taxon>
        <taxon>eudicotyledons</taxon>
        <taxon>Gunneridae</taxon>
        <taxon>Pentapetalae</taxon>
        <taxon>rosids</taxon>
        <taxon>Vitales</taxon>
        <taxon>Vitaceae</taxon>
        <taxon>Viteae</taxon>
        <taxon>Vitis</taxon>
    </lineage>
</organism>
<evidence type="ECO:0000256" key="9">
    <source>
        <dbReference type="ARBA" id="ARBA00023242"/>
    </source>
</evidence>
<dbReference type="PANTHER" id="PTHR31576">
    <property type="entry name" value="TATA BOX-BINDING PROTEIN-ASSOCIATED FACTOR RNA POLYMERASE I SUBUNIT B"/>
    <property type="match status" value="1"/>
</dbReference>
<protein>
    <recommendedName>
        <fullName evidence="12">RRN7-type domain-containing protein</fullName>
    </recommendedName>
</protein>
<keyword evidence="3" id="KW-0479">Metal-binding</keyword>
<proteinExistence type="inferred from homology"/>
<evidence type="ECO:0000313" key="14">
    <source>
        <dbReference type="Proteomes" id="UP000009183"/>
    </source>
</evidence>
<feature type="transmembrane region" description="Helical" evidence="11">
    <location>
        <begin position="789"/>
        <end position="810"/>
    </location>
</feature>
<evidence type="ECO:0000256" key="8">
    <source>
        <dbReference type="ARBA" id="ARBA00023163"/>
    </source>
</evidence>
<evidence type="ECO:0000313" key="13">
    <source>
        <dbReference type="EMBL" id="CCB56546.1"/>
    </source>
</evidence>
<dbReference type="EMBL" id="FN596002">
    <property type="protein sequence ID" value="CCB56546.1"/>
    <property type="molecule type" value="Genomic_DNA"/>
</dbReference>
<dbReference type="Pfam" id="PF11781">
    <property type="entry name" value="Zn_ribbon_RRN7"/>
    <property type="match status" value="1"/>
</dbReference>
<dbReference type="PANTHER" id="PTHR31576:SF2">
    <property type="entry name" value="TATA BOX-BINDING PROTEIN-ASSOCIATED FACTOR RNA POLYMERASE I SUBUNIT B"/>
    <property type="match status" value="1"/>
</dbReference>
<evidence type="ECO:0000256" key="6">
    <source>
        <dbReference type="ARBA" id="ARBA00023015"/>
    </source>
</evidence>
<keyword evidence="8" id="KW-0804">Transcription</keyword>
<dbReference type="InterPro" id="IPR033599">
    <property type="entry name" value="TAF1B/Rrn7"/>
</dbReference>
<dbReference type="GO" id="GO:0042790">
    <property type="term" value="P:nucleolar large rRNA transcription by RNA polymerase I"/>
    <property type="evidence" value="ECO:0000318"/>
    <property type="project" value="GO_Central"/>
</dbReference>
<dbReference type="eggNOG" id="KOG1988">
    <property type="taxonomic scope" value="Eukaryota"/>
</dbReference>
<feature type="domain" description="RRN7-type" evidence="12">
    <location>
        <begin position="8"/>
        <end position="35"/>
    </location>
</feature>